<evidence type="ECO:0008006" key="3">
    <source>
        <dbReference type="Google" id="ProtNLM"/>
    </source>
</evidence>
<keyword evidence="2" id="KW-1185">Reference proteome</keyword>
<dbReference type="STRING" id="391595.RLO149_c025790"/>
<dbReference type="OrthoDB" id="7165680at2"/>
<organism evidence="1 2">
    <name type="scientific">Roseobacter litoralis (strain ATCC 49566 / DSM 6996 / JCM 21268 / NBRC 15278 / OCh 149)</name>
    <dbReference type="NCBI Taxonomy" id="391595"/>
    <lineage>
        <taxon>Bacteria</taxon>
        <taxon>Pseudomonadati</taxon>
        <taxon>Pseudomonadota</taxon>
        <taxon>Alphaproteobacteria</taxon>
        <taxon>Rhodobacterales</taxon>
        <taxon>Roseobacteraceae</taxon>
        <taxon>Roseobacter</taxon>
    </lineage>
</organism>
<name>F7ZDE5_ROSLO</name>
<dbReference type="HOGENOM" id="CLU_144121_2_0_5"/>
<proteinExistence type="predicted"/>
<evidence type="ECO:0000313" key="2">
    <source>
        <dbReference type="Proteomes" id="UP000001353"/>
    </source>
</evidence>
<protein>
    <recommendedName>
        <fullName evidence="3">Cell division protein FtsL</fullName>
    </recommendedName>
</protein>
<dbReference type="EMBL" id="CP002623">
    <property type="protein sequence ID" value="AEI94547.1"/>
    <property type="molecule type" value="Genomic_DNA"/>
</dbReference>
<reference evidence="1 2" key="1">
    <citation type="journal article" date="2011" name="BMC Genomics">
        <title>Comparative genome analysis and genome-guided physiological analysis of Roseobacter litoralis.</title>
        <authorList>
            <person name="Kalhoefer D."/>
            <person name="Thole S."/>
            <person name="Voget S."/>
            <person name="Lehmann R."/>
            <person name="Liesegang H."/>
            <person name="Wollher A."/>
            <person name="Daniel R."/>
            <person name="Simon M."/>
            <person name="Brinkhoff T."/>
        </authorList>
    </citation>
    <scope>NUCLEOTIDE SEQUENCE [LARGE SCALE GENOMIC DNA]</scope>
    <source>
        <strain evidence="2">ATCC 49566 / DSM 6996 / JCM 21268 / NBRC 15278 / OCh 149</strain>
    </source>
</reference>
<dbReference type="AlphaFoldDB" id="F7ZDE5"/>
<gene>
    <name evidence="1" type="ordered locus">RLO149_c025790</name>
</gene>
<dbReference type="RefSeq" id="WP_013962468.1">
    <property type="nucleotide sequence ID" value="NC_015730.1"/>
</dbReference>
<sequence length="119" mass="13670">MRTFLFIVTTLGVIALAFWAYRENYATQAALAETRELRQDIRAAHERLSMLKAEWAYLNRPDRLRDLAEINFDRLGLLPLRPEQFGHVDQVAYPPDPLIEISDIVELANLTETDAEVGQ</sequence>
<dbReference type="Proteomes" id="UP000001353">
    <property type="component" value="Chromosome"/>
</dbReference>
<dbReference type="eggNOG" id="COG5462">
    <property type="taxonomic scope" value="Bacteria"/>
</dbReference>
<accession>F7ZDE5</accession>
<dbReference type="KEGG" id="rli:RLO149_c025790"/>
<evidence type="ECO:0000313" key="1">
    <source>
        <dbReference type="EMBL" id="AEI94547.1"/>
    </source>
</evidence>